<reference evidence="1 2" key="1">
    <citation type="submission" date="2015-03" db="EMBL/GenBank/DDBJ databases">
        <title>Luteipulveratus halotolerans sp. nov., a novel actinobacterium (Dermacoccaceae) from Sarawak, Malaysia.</title>
        <authorList>
            <person name="Juboi H."/>
            <person name="Basik A."/>
            <person name="Shamsul S.S."/>
            <person name="Arnold P."/>
            <person name="Schmitt E.K."/>
            <person name="Sanglier J.-J."/>
            <person name="Yeo T."/>
        </authorList>
    </citation>
    <scope>NUCLEOTIDE SEQUENCE [LARGE SCALE GENOMIC DNA]</scope>
    <source>
        <strain evidence="1 2">MN07-A0370</strain>
    </source>
</reference>
<dbReference type="STRING" id="571913.VV02_04610"/>
<dbReference type="EMBL" id="CP011112">
    <property type="protein sequence ID" value="AKU15311.1"/>
    <property type="molecule type" value="Genomic_DNA"/>
</dbReference>
<organism evidence="1 2">
    <name type="scientific">Luteipulveratus mongoliensis</name>
    <dbReference type="NCBI Taxonomy" id="571913"/>
    <lineage>
        <taxon>Bacteria</taxon>
        <taxon>Bacillati</taxon>
        <taxon>Actinomycetota</taxon>
        <taxon>Actinomycetes</taxon>
        <taxon>Micrococcales</taxon>
        <taxon>Dermacoccaceae</taxon>
        <taxon>Luteipulveratus</taxon>
    </lineage>
</organism>
<protein>
    <recommendedName>
        <fullName evidence="3">SRPBCC family protein</fullName>
    </recommendedName>
</protein>
<dbReference type="AlphaFoldDB" id="A0A0K1JF32"/>
<evidence type="ECO:0008006" key="3">
    <source>
        <dbReference type="Google" id="ProtNLM"/>
    </source>
</evidence>
<dbReference type="KEGG" id="lmoi:VV02_04610"/>
<dbReference type="PATRIC" id="fig|571913.6.peg.942"/>
<sequence>MGIMTNWPVAELNSVQRLRALAAGVSGAIVLERVVDAGVDDVWAILADFEHGFTMVQPDMRSVEIEARDGDSVTLVARSHYGMRARLRGIARPGYCWLQSRFLVIAMAAAPEPGGGTRVALTGGVRVPGRAAIVPVGVRRELRVSLDRLEGLLGT</sequence>
<dbReference type="SUPFAM" id="SSF55961">
    <property type="entry name" value="Bet v1-like"/>
    <property type="match status" value="1"/>
</dbReference>
<keyword evidence="2" id="KW-1185">Reference proteome</keyword>
<proteinExistence type="predicted"/>
<evidence type="ECO:0000313" key="1">
    <source>
        <dbReference type="EMBL" id="AKU15311.1"/>
    </source>
</evidence>
<evidence type="ECO:0000313" key="2">
    <source>
        <dbReference type="Proteomes" id="UP000066480"/>
    </source>
</evidence>
<accession>A0A0K1JF32</accession>
<gene>
    <name evidence="1" type="ORF">VV02_04610</name>
</gene>
<name>A0A0K1JF32_9MICO</name>
<dbReference type="InterPro" id="IPR023393">
    <property type="entry name" value="START-like_dom_sf"/>
</dbReference>
<dbReference type="Proteomes" id="UP000066480">
    <property type="component" value="Chromosome"/>
</dbReference>
<dbReference type="Gene3D" id="3.30.530.20">
    <property type="match status" value="1"/>
</dbReference>